<dbReference type="PROSITE" id="PS51186">
    <property type="entry name" value="GNAT"/>
    <property type="match status" value="1"/>
</dbReference>
<dbReference type="InterPro" id="IPR000182">
    <property type="entry name" value="GNAT_dom"/>
</dbReference>
<feature type="region of interest" description="Disordered" evidence="1">
    <location>
        <begin position="1"/>
        <end position="24"/>
    </location>
</feature>
<proteinExistence type="predicted"/>
<dbReference type="Gene3D" id="3.40.630.30">
    <property type="match status" value="1"/>
</dbReference>
<dbReference type="InterPro" id="IPR016181">
    <property type="entry name" value="Acyl_CoA_acyltransferase"/>
</dbReference>
<dbReference type="Pfam" id="PF00583">
    <property type="entry name" value="Acetyltransf_1"/>
    <property type="match status" value="1"/>
</dbReference>
<dbReference type="PANTHER" id="PTHR43415">
    <property type="entry name" value="SPERMIDINE N(1)-ACETYLTRANSFERASE"/>
    <property type="match status" value="1"/>
</dbReference>
<comment type="caution">
    <text evidence="3">The sequence shown here is derived from an EMBL/GenBank/DDBJ whole genome shotgun (WGS) entry which is preliminary data.</text>
</comment>
<evidence type="ECO:0000256" key="1">
    <source>
        <dbReference type="SAM" id="MobiDB-lite"/>
    </source>
</evidence>
<feature type="compositionally biased region" description="Polar residues" evidence="1">
    <location>
        <begin position="1"/>
        <end position="10"/>
    </location>
</feature>
<sequence length="248" mass="27640">MASSTFTDAAQQQQQQQPPLNITGRTFDAFHSPRLTYRAAEESPEHEAFIHSMLSDTEGRSGASYRLTTTATKATAQKYLKESQDDLLCDIIYLKPSLPSADDNNVTATDVAAAPAPAGEKEEPVPIGVVTLNANGDSAHSSYWAQHRGAFLSIDIVRDYRGKGYGGEAIEWALGFAFRMANMHRVSLTTFSYNGGAMRLYRKLGFVQEGSQREDVWFNGGWHDCVLYGMLEDEWRARQEGEERKWGE</sequence>
<dbReference type="CDD" id="cd04301">
    <property type="entry name" value="NAT_SF"/>
    <property type="match status" value="1"/>
</dbReference>
<gene>
    <name evidence="3" type="ORF">PGQ11_012622</name>
</gene>
<accession>A0ABR2I305</accession>
<reference evidence="3 4" key="1">
    <citation type="journal article" date="2024" name="IMA Fungus">
        <title>Apiospora arundinis, a panoply of carbohydrate-active enzymes and secondary metabolites.</title>
        <authorList>
            <person name="Sorensen T."/>
            <person name="Petersen C."/>
            <person name="Muurmann A.T."/>
            <person name="Christiansen J.V."/>
            <person name="Brundto M.L."/>
            <person name="Overgaard C.K."/>
            <person name="Boysen A.T."/>
            <person name="Wollenberg R.D."/>
            <person name="Larsen T.O."/>
            <person name="Sorensen J.L."/>
            <person name="Nielsen K.L."/>
            <person name="Sondergaard T.E."/>
        </authorList>
    </citation>
    <scope>NUCLEOTIDE SEQUENCE [LARGE SCALE GENOMIC DNA]</scope>
    <source>
        <strain evidence="3 4">AAU 773</strain>
    </source>
</reference>
<evidence type="ECO:0000313" key="4">
    <source>
        <dbReference type="Proteomes" id="UP001390339"/>
    </source>
</evidence>
<dbReference type="Proteomes" id="UP001390339">
    <property type="component" value="Unassembled WGS sequence"/>
</dbReference>
<name>A0ABR2I305_9PEZI</name>
<dbReference type="EMBL" id="JAPCWZ010000007">
    <property type="protein sequence ID" value="KAK8856710.1"/>
    <property type="molecule type" value="Genomic_DNA"/>
</dbReference>
<keyword evidence="4" id="KW-1185">Reference proteome</keyword>
<dbReference type="PANTHER" id="PTHR43415:SF3">
    <property type="entry name" value="GNAT-FAMILY ACETYLTRANSFERASE"/>
    <property type="match status" value="1"/>
</dbReference>
<protein>
    <submittedName>
        <fullName evidence="3">GNAT family acetyltransferase</fullName>
    </submittedName>
</protein>
<evidence type="ECO:0000313" key="3">
    <source>
        <dbReference type="EMBL" id="KAK8856710.1"/>
    </source>
</evidence>
<evidence type="ECO:0000259" key="2">
    <source>
        <dbReference type="PROSITE" id="PS51186"/>
    </source>
</evidence>
<organism evidence="3 4">
    <name type="scientific">Apiospora arundinis</name>
    <dbReference type="NCBI Taxonomy" id="335852"/>
    <lineage>
        <taxon>Eukaryota</taxon>
        <taxon>Fungi</taxon>
        <taxon>Dikarya</taxon>
        <taxon>Ascomycota</taxon>
        <taxon>Pezizomycotina</taxon>
        <taxon>Sordariomycetes</taxon>
        <taxon>Xylariomycetidae</taxon>
        <taxon>Amphisphaeriales</taxon>
        <taxon>Apiosporaceae</taxon>
        <taxon>Apiospora</taxon>
    </lineage>
</organism>
<feature type="domain" description="N-acetyltransferase" evidence="2">
    <location>
        <begin position="78"/>
        <end position="232"/>
    </location>
</feature>
<dbReference type="SUPFAM" id="SSF55729">
    <property type="entry name" value="Acyl-CoA N-acyltransferases (Nat)"/>
    <property type="match status" value="1"/>
</dbReference>